<comment type="function">
    <text evidence="8">Toxic component of a toxin-antitoxin (TA) system. An RNase.</text>
</comment>
<evidence type="ECO:0000256" key="7">
    <source>
        <dbReference type="ARBA" id="ARBA00038093"/>
    </source>
</evidence>
<comment type="similarity">
    <text evidence="7 8">Belongs to the PINc/VapC protein family.</text>
</comment>
<dbReference type="SUPFAM" id="SSF88723">
    <property type="entry name" value="PIN domain-like"/>
    <property type="match status" value="1"/>
</dbReference>
<evidence type="ECO:0000256" key="6">
    <source>
        <dbReference type="ARBA" id="ARBA00022842"/>
    </source>
</evidence>
<keyword evidence="11" id="KW-1185">Reference proteome</keyword>
<dbReference type="PANTHER" id="PTHR33653">
    <property type="entry name" value="RIBONUCLEASE VAPC2"/>
    <property type="match status" value="1"/>
</dbReference>
<dbReference type="PANTHER" id="PTHR33653:SF1">
    <property type="entry name" value="RIBONUCLEASE VAPC2"/>
    <property type="match status" value="1"/>
</dbReference>
<dbReference type="EC" id="3.1.-.-" evidence="8"/>
<accession>G8NNV8</accession>
<evidence type="ECO:0000256" key="4">
    <source>
        <dbReference type="ARBA" id="ARBA00022723"/>
    </source>
</evidence>
<dbReference type="eggNOG" id="COG3742">
    <property type="taxonomic scope" value="Bacteria"/>
</dbReference>
<gene>
    <name evidence="8" type="primary">vapC</name>
    <name evidence="10" type="ordered locus">AciX8_1644</name>
</gene>
<feature type="domain" description="PIN" evidence="9">
    <location>
        <begin position="1"/>
        <end position="121"/>
    </location>
</feature>
<dbReference type="Proteomes" id="UP000007113">
    <property type="component" value="Chromosome"/>
</dbReference>
<comment type="cofactor">
    <cofactor evidence="1 8">
        <name>Mg(2+)</name>
        <dbReference type="ChEBI" id="CHEBI:18420"/>
    </cofactor>
</comment>
<dbReference type="STRING" id="682795.AciX8_1644"/>
<keyword evidence="6 8" id="KW-0460">Magnesium</keyword>
<dbReference type="HAMAP" id="MF_00265">
    <property type="entry name" value="VapC_Nob1"/>
    <property type="match status" value="1"/>
</dbReference>
<dbReference type="EMBL" id="CP003130">
    <property type="protein sequence ID" value="AEU35983.1"/>
    <property type="molecule type" value="Genomic_DNA"/>
</dbReference>
<dbReference type="KEGG" id="gma:AciX8_1644"/>
<sequence length="128" mass="14006">MVIDSSALVAILLAEPDASIYISAILNDVTRLISAATLVETSIVMIRRREPDAIAALDAVVARLQLTVIPVDREQALLARQGFRRFGKGLDRAGLNFGDCFSYALAMHLNEPLLFKGNDFTFTDVLRA</sequence>
<organism evidence="10 11">
    <name type="scientific">Granulicella mallensis (strain ATCC BAA-1857 / DSM 23137 / MP5ACTX8)</name>
    <dbReference type="NCBI Taxonomy" id="682795"/>
    <lineage>
        <taxon>Bacteria</taxon>
        <taxon>Pseudomonadati</taxon>
        <taxon>Acidobacteriota</taxon>
        <taxon>Terriglobia</taxon>
        <taxon>Terriglobales</taxon>
        <taxon>Acidobacteriaceae</taxon>
        <taxon>Granulicella</taxon>
    </lineage>
</organism>
<proteinExistence type="inferred from homology"/>
<keyword evidence="2 8" id="KW-1277">Toxin-antitoxin system</keyword>
<evidence type="ECO:0000313" key="10">
    <source>
        <dbReference type="EMBL" id="AEU35983.1"/>
    </source>
</evidence>
<evidence type="ECO:0000313" key="11">
    <source>
        <dbReference type="Proteomes" id="UP000007113"/>
    </source>
</evidence>
<evidence type="ECO:0000256" key="5">
    <source>
        <dbReference type="ARBA" id="ARBA00022801"/>
    </source>
</evidence>
<keyword evidence="5 8" id="KW-0378">Hydrolase</keyword>
<dbReference type="GO" id="GO:0004540">
    <property type="term" value="F:RNA nuclease activity"/>
    <property type="evidence" value="ECO:0007669"/>
    <property type="project" value="InterPro"/>
</dbReference>
<evidence type="ECO:0000256" key="1">
    <source>
        <dbReference type="ARBA" id="ARBA00001946"/>
    </source>
</evidence>
<dbReference type="GO" id="GO:0000287">
    <property type="term" value="F:magnesium ion binding"/>
    <property type="evidence" value="ECO:0007669"/>
    <property type="project" value="UniProtKB-UniRule"/>
</dbReference>
<dbReference type="RefSeq" id="WP_014264862.1">
    <property type="nucleotide sequence ID" value="NC_016631.1"/>
</dbReference>
<dbReference type="InterPro" id="IPR022907">
    <property type="entry name" value="VapC_family"/>
</dbReference>
<evidence type="ECO:0000256" key="8">
    <source>
        <dbReference type="HAMAP-Rule" id="MF_00265"/>
    </source>
</evidence>
<evidence type="ECO:0000259" key="9">
    <source>
        <dbReference type="Pfam" id="PF01850"/>
    </source>
</evidence>
<feature type="binding site" evidence="8">
    <location>
        <position position="99"/>
    </location>
    <ligand>
        <name>Mg(2+)</name>
        <dbReference type="ChEBI" id="CHEBI:18420"/>
    </ligand>
</feature>
<feature type="binding site" evidence="8">
    <location>
        <position position="4"/>
    </location>
    <ligand>
        <name>Mg(2+)</name>
        <dbReference type="ChEBI" id="CHEBI:18420"/>
    </ligand>
</feature>
<dbReference type="Gene3D" id="3.40.50.1010">
    <property type="entry name" value="5'-nuclease"/>
    <property type="match status" value="1"/>
</dbReference>
<dbReference type="HOGENOM" id="CLU_144760_0_0_0"/>
<keyword evidence="4 8" id="KW-0479">Metal-binding</keyword>
<dbReference type="CDD" id="cd09871">
    <property type="entry name" value="PIN_MtVapC28-VapC30-like"/>
    <property type="match status" value="1"/>
</dbReference>
<protein>
    <recommendedName>
        <fullName evidence="8">Ribonuclease VapC</fullName>
        <shortName evidence="8">RNase VapC</shortName>
        <ecNumber evidence="8">3.1.-.-</ecNumber>
    </recommendedName>
    <alternativeName>
        <fullName evidence="8">Toxin VapC</fullName>
    </alternativeName>
</protein>
<dbReference type="Pfam" id="PF01850">
    <property type="entry name" value="PIN"/>
    <property type="match status" value="1"/>
</dbReference>
<dbReference type="GO" id="GO:0090729">
    <property type="term" value="F:toxin activity"/>
    <property type="evidence" value="ECO:0007669"/>
    <property type="project" value="UniProtKB-KW"/>
</dbReference>
<name>G8NNV8_GRAMM</name>
<dbReference type="InterPro" id="IPR029060">
    <property type="entry name" value="PIN-like_dom_sf"/>
</dbReference>
<dbReference type="OrthoDB" id="32625at2"/>
<keyword evidence="3 8" id="KW-0540">Nuclease</keyword>
<evidence type="ECO:0000256" key="3">
    <source>
        <dbReference type="ARBA" id="ARBA00022722"/>
    </source>
</evidence>
<keyword evidence="8" id="KW-0800">Toxin</keyword>
<evidence type="ECO:0000256" key="2">
    <source>
        <dbReference type="ARBA" id="ARBA00022649"/>
    </source>
</evidence>
<dbReference type="GO" id="GO:0016787">
    <property type="term" value="F:hydrolase activity"/>
    <property type="evidence" value="ECO:0007669"/>
    <property type="project" value="UniProtKB-KW"/>
</dbReference>
<dbReference type="InterPro" id="IPR050556">
    <property type="entry name" value="Type_II_TA_system_RNase"/>
</dbReference>
<dbReference type="InterPro" id="IPR002716">
    <property type="entry name" value="PIN_dom"/>
</dbReference>
<reference evidence="10 11" key="1">
    <citation type="submission" date="2011-11" db="EMBL/GenBank/DDBJ databases">
        <title>Complete sequence of Granulicella mallensis MP5ACTX8.</title>
        <authorList>
            <consortium name="US DOE Joint Genome Institute"/>
            <person name="Lucas S."/>
            <person name="Copeland A."/>
            <person name="Lapidus A."/>
            <person name="Cheng J.-F."/>
            <person name="Goodwin L."/>
            <person name="Pitluck S."/>
            <person name="Peters L."/>
            <person name="Lu M."/>
            <person name="Detter J.C."/>
            <person name="Han C."/>
            <person name="Tapia R."/>
            <person name="Land M."/>
            <person name="Hauser L."/>
            <person name="Kyrpides N."/>
            <person name="Ivanova N."/>
            <person name="Mikhailova N."/>
            <person name="Pagani I."/>
            <person name="Rawat S."/>
            <person name="Mannisto M."/>
            <person name="Haggblom M."/>
            <person name="Woyke T."/>
        </authorList>
    </citation>
    <scope>NUCLEOTIDE SEQUENCE [LARGE SCALE GENOMIC DNA]</scope>
    <source>
        <strain evidence="11">ATCC BAA-1857 / DSM 23137 / MP5ACTX8</strain>
    </source>
</reference>
<dbReference type="AlphaFoldDB" id="G8NNV8"/>